<feature type="compositionally biased region" description="Low complexity" evidence="3">
    <location>
        <begin position="221"/>
        <end position="234"/>
    </location>
</feature>
<dbReference type="PANTHER" id="PTHR48024">
    <property type="entry name" value="GEO13361P1-RELATED"/>
    <property type="match status" value="1"/>
</dbReference>
<sequence length="371" mass="40961">MPQRQGQPTASTNVYVASLPASFTDQLLFELMAPFGTITSARVMCDSKTGQCKGYGFVLYEHDKSAAFAIQGLSGHAIEGHRIQVRLAHLAASPVANRIDTSPAAVPPQDTSLMSLPTFTTTAANTAQPSYAPSNSVRPSPVVTYQVVQLPSGNSLVMHNHPQQHVPQQHLQSQQQQQQILSQSLSISNSGEKRGEQRGSTVLPPITHQQLPHFQHQSPPQLHQHMQHQIFQQHQPHEMQHHQAPLQVPLQMPSPQVQHHLLPAAQQHQSQQHQSQQHQSQQHQSQQGFNQPAINDQEYLTALLSSAQYTPTQNLLSVPQQSKYLVPNLSNNTTLWKGDTTRLGANSFSPGLPLSLILMDPAQPHGSQPLW</sequence>
<dbReference type="SUPFAM" id="SSF54928">
    <property type="entry name" value="RNA-binding domain, RBD"/>
    <property type="match status" value="1"/>
</dbReference>
<feature type="region of interest" description="Disordered" evidence="3">
    <location>
        <begin position="212"/>
        <end position="243"/>
    </location>
</feature>
<dbReference type="InterPro" id="IPR035979">
    <property type="entry name" value="RBD_domain_sf"/>
</dbReference>
<dbReference type="GO" id="GO:0005634">
    <property type="term" value="C:nucleus"/>
    <property type="evidence" value="ECO:0007669"/>
    <property type="project" value="TreeGrafter"/>
</dbReference>
<feature type="domain" description="RRM" evidence="4">
    <location>
        <begin position="12"/>
        <end position="90"/>
    </location>
</feature>
<reference evidence="6" key="1">
    <citation type="submission" date="2015-09" db="EMBL/GenBank/DDBJ databases">
        <authorList>
            <consortium name="Pathogen Informatics"/>
        </authorList>
    </citation>
    <scope>NUCLEOTIDE SEQUENCE [LARGE SCALE GENOMIC DNA]</scope>
    <source>
        <strain evidence="6">Lake Konstanz</strain>
    </source>
</reference>
<dbReference type="GO" id="GO:0003723">
    <property type="term" value="F:RNA binding"/>
    <property type="evidence" value="ECO:0007669"/>
    <property type="project" value="UniProtKB-UniRule"/>
</dbReference>
<organism evidence="5 6">
    <name type="scientific">Bodo saltans</name>
    <name type="common">Flagellated protozoan</name>
    <dbReference type="NCBI Taxonomy" id="75058"/>
    <lineage>
        <taxon>Eukaryota</taxon>
        <taxon>Discoba</taxon>
        <taxon>Euglenozoa</taxon>
        <taxon>Kinetoplastea</taxon>
        <taxon>Metakinetoplastina</taxon>
        <taxon>Eubodonida</taxon>
        <taxon>Bodonidae</taxon>
        <taxon>Bodo</taxon>
    </lineage>
</organism>
<feature type="compositionally biased region" description="Low complexity" evidence="3">
    <location>
        <begin position="266"/>
        <end position="287"/>
    </location>
</feature>
<keyword evidence="1 2" id="KW-0694">RNA-binding</keyword>
<gene>
    <name evidence="5" type="ORF">BSAL_44715</name>
</gene>
<dbReference type="InterPro" id="IPR050886">
    <property type="entry name" value="RNA-binding_reg"/>
</dbReference>
<feature type="region of interest" description="Disordered" evidence="3">
    <location>
        <begin position="155"/>
        <end position="183"/>
    </location>
</feature>
<dbReference type="PANTHER" id="PTHR48024:SF54">
    <property type="entry name" value="PROTEIN, PUTATIVE-RELATED"/>
    <property type="match status" value="1"/>
</dbReference>
<evidence type="ECO:0000313" key="6">
    <source>
        <dbReference type="Proteomes" id="UP000051952"/>
    </source>
</evidence>
<dbReference type="InterPro" id="IPR012677">
    <property type="entry name" value="Nucleotide-bd_a/b_plait_sf"/>
</dbReference>
<evidence type="ECO:0000256" key="1">
    <source>
        <dbReference type="ARBA" id="ARBA00022884"/>
    </source>
</evidence>
<keyword evidence="6" id="KW-1185">Reference proteome</keyword>
<feature type="region of interest" description="Disordered" evidence="3">
    <location>
        <begin position="264"/>
        <end position="289"/>
    </location>
</feature>
<protein>
    <submittedName>
        <fullName evidence="5">RNA-binding protein, putative</fullName>
    </submittedName>
</protein>
<dbReference type="Proteomes" id="UP000051952">
    <property type="component" value="Unassembled WGS sequence"/>
</dbReference>
<evidence type="ECO:0000259" key="4">
    <source>
        <dbReference type="PROSITE" id="PS50102"/>
    </source>
</evidence>
<dbReference type="SMART" id="SM00360">
    <property type="entry name" value="RRM"/>
    <property type="match status" value="1"/>
</dbReference>
<evidence type="ECO:0000256" key="3">
    <source>
        <dbReference type="SAM" id="MobiDB-lite"/>
    </source>
</evidence>
<dbReference type="PROSITE" id="PS50102">
    <property type="entry name" value="RRM"/>
    <property type="match status" value="1"/>
</dbReference>
<accession>A0A0S4JQH7</accession>
<dbReference type="Pfam" id="PF00076">
    <property type="entry name" value="RRM_1"/>
    <property type="match status" value="1"/>
</dbReference>
<dbReference type="OrthoDB" id="439808at2759"/>
<dbReference type="VEuPathDB" id="TriTrypDB:BSAL_44715"/>
<name>A0A0S4JQH7_BODSA</name>
<proteinExistence type="predicted"/>
<dbReference type="AlphaFoldDB" id="A0A0S4JQH7"/>
<feature type="compositionally biased region" description="Low complexity" evidence="3">
    <location>
        <begin position="159"/>
        <end position="183"/>
    </location>
</feature>
<evidence type="ECO:0000256" key="2">
    <source>
        <dbReference type="PROSITE-ProRule" id="PRU00176"/>
    </source>
</evidence>
<dbReference type="EMBL" id="CYKH01002194">
    <property type="protein sequence ID" value="CUG93775.1"/>
    <property type="molecule type" value="Genomic_DNA"/>
</dbReference>
<evidence type="ECO:0000313" key="5">
    <source>
        <dbReference type="EMBL" id="CUG93775.1"/>
    </source>
</evidence>
<dbReference type="InterPro" id="IPR000504">
    <property type="entry name" value="RRM_dom"/>
</dbReference>
<dbReference type="Gene3D" id="3.30.70.330">
    <property type="match status" value="1"/>
</dbReference>